<dbReference type="SMART" id="SM01319">
    <property type="entry name" value="Tankyrase_bdg_C"/>
    <property type="match status" value="1"/>
</dbReference>
<dbReference type="InterPro" id="IPR032764">
    <property type="entry name" value="Tankyrase-bd_C"/>
</dbReference>
<name>A0A9D3M4S6_ANGAN</name>
<feature type="compositionally biased region" description="Polar residues" evidence="1">
    <location>
        <begin position="207"/>
        <end position="224"/>
    </location>
</feature>
<evidence type="ECO:0000256" key="1">
    <source>
        <dbReference type="SAM" id="MobiDB-lite"/>
    </source>
</evidence>
<feature type="region of interest" description="Disordered" evidence="1">
    <location>
        <begin position="1"/>
        <end position="269"/>
    </location>
</feature>
<dbReference type="Pfam" id="PF15327">
    <property type="entry name" value="Tankyrase_bdg_C"/>
    <property type="match status" value="1"/>
</dbReference>
<dbReference type="PANTHER" id="PTHR22042:SF3">
    <property type="entry name" value="RIKEN CDNA 2900026A02 GENE"/>
    <property type="match status" value="1"/>
</dbReference>
<dbReference type="PANTHER" id="PTHR22042">
    <property type="entry name" value="TANKYRASE 1 BINDING PROTEIN"/>
    <property type="match status" value="1"/>
</dbReference>
<sequence length="269" mass="28908">MEQLKRCAGAEEEGRDTDTLVQETDSQYGTWDTGLRTDDSLTPATPSSDSNLSSSPRKQTPPLTPGGPATPSDVDTPDGLSPAPLPGAEPLPFPETSTTLLDSSALRSRVQLAKRRSKRLLPSRAARQSAALSVLQEGQGGAGDDWHFRDSTEEKAESSKQEDSDPEEQPRGAELRPPASQPQRVALFPGMDPSALKAQLKKRGDSDNQVDGASPSASQLSRSPKSPFLPRASRVLPPAGGKENGEESSPQWLRELKSKKRLSQYENDA</sequence>
<gene>
    <name evidence="3" type="ORF">ANANG_G00191560</name>
</gene>
<evidence type="ECO:0000313" key="3">
    <source>
        <dbReference type="EMBL" id="KAG5840708.1"/>
    </source>
</evidence>
<evidence type="ECO:0000313" key="4">
    <source>
        <dbReference type="Proteomes" id="UP001044222"/>
    </source>
</evidence>
<feature type="compositionally biased region" description="Polar residues" evidence="1">
    <location>
        <begin position="95"/>
        <end position="106"/>
    </location>
</feature>
<dbReference type="InterPro" id="IPR040006">
    <property type="entry name" value="TNKS1BP1-like"/>
</dbReference>
<dbReference type="AlphaFoldDB" id="A0A9D3M4S6"/>
<proteinExistence type="predicted"/>
<dbReference type="Proteomes" id="UP001044222">
    <property type="component" value="Chromosome 10"/>
</dbReference>
<reference evidence="3" key="1">
    <citation type="submission" date="2021-01" db="EMBL/GenBank/DDBJ databases">
        <title>A chromosome-scale assembly of European eel, Anguilla anguilla.</title>
        <authorList>
            <person name="Henkel C."/>
            <person name="Jong-Raadsen S.A."/>
            <person name="Dufour S."/>
            <person name="Weltzien F.-A."/>
            <person name="Palstra A.P."/>
            <person name="Pelster B."/>
            <person name="Spaink H.P."/>
            <person name="Van Den Thillart G.E."/>
            <person name="Jansen H."/>
            <person name="Zahm M."/>
            <person name="Klopp C."/>
            <person name="Cedric C."/>
            <person name="Louis A."/>
            <person name="Berthelot C."/>
            <person name="Parey E."/>
            <person name="Roest Crollius H."/>
            <person name="Montfort J."/>
            <person name="Robinson-Rechavi M."/>
            <person name="Bucao C."/>
            <person name="Bouchez O."/>
            <person name="Gislard M."/>
            <person name="Lluch J."/>
            <person name="Milhes M."/>
            <person name="Lampietro C."/>
            <person name="Lopez Roques C."/>
            <person name="Donnadieu C."/>
            <person name="Braasch I."/>
            <person name="Desvignes T."/>
            <person name="Postlethwait J."/>
            <person name="Bobe J."/>
            <person name="Guiguen Y."/>
            <person name="Dirks R."/>
        </authorList>
    </citation>
    <scope>NUCLEOTIDE SEQUENCE</scope>
    <source>
        <strain evidence="3">Tag_6206</strain>
        <tissue evidence="3">Liver</tissue>
    </source>
</reference>
<feature type="compositionally biased region" description="Polar residues" evidence="1">
    <location>
        <begin position="19"/>
        <end position="30"/>
    </location>
</feature>
<feature type="domain" description="Tankyrase 1-binding protein C-terminal" evidence="2">
    <location>
        <begin position="88"/>
        <end position="260"/>
    </location>
</feature>
<accession>A0A9D3M4S6</accession>
<evidence type="ECO:0000259" key="2">
    <source>
        <dbReference type="SMART" id="SM01319"/>
    </source>
</evidence>
<keyword evidence="4" id="KW-1185">Reference proteome</keyword>
<feature type="compositionally biased region" description="Basic residues" evidence="1">
    <location>
        <begin position="112"/>
        <end position="121"/>
    </location>
</feature>
<comment type="caution">
    <text evidence="3">The sequence shown here is derived from an EMBL/GenBank/DDBJ whole genome shotgun (WGS) entry which is preliminary data.</text>
</comment>
<feature type="compositionally biased region" description="Pro residues" evidence="1">
    <location>
        <begin position="83"/>
        <end position="93"/>
    </location>
</feature>
<protein>
    <recommendedName>
        <fullName evidence="2">Tankyrase 1-binding protein C-terminal domain-containing protein</fullName>
    </recommendedName>
</protein>
<organism evidence="3 4">
    <name type="scientific">Anguilla anguilla</name>
    <name type="common">European freshwater eel</name>
    <name type="synonym">Muraena anguilla</name>
    <dbReference type="NCBI Taxonomy" id="7936"/>
    <lineage>
        <taxon>Eukaryota</taxon>
        <taxon>Metazoa</taxon>
        <taxon>Chordata</taxon>
        <taxon>Craniata</taxon>
        <taxon>Vertebrata</taxon>
        <taxon>Euteleostomi</taxon>
        <taxon>Actinopterygii</taxon>
        <taxon>Neopterygii</taxon>
        <taxon>Teleostei</taxon>
        <taxon>Anguilliformes</taxon>
        <taxon>Anguillidae</taxon>
        <taxon>Anguilla</taxon>
    </lineage>
</organism>
<dbReference type="EMBL" id="JAFIRN010000010">
    <property type="protein sequence ID" value="KAG5840708.1"/>
    <property type="molecule type" value="Genomic_DNA"/>
</dbReference>
<feature type="compositionally biased region" description="Basic and acidic residues" evidence="1">
    <location>
        <begin position="144"/>
        <end position="174"/>
    </location>
</feature>